<evidence type="ECO:0000313" key="5">
    <source>
        <dbReference type="EMBL" id="PVY39806.1"/>
    </source>
</evidence>
<comment type="similarity">
    <text evidence="1">Belongs to the peptidase M32 family.</text>
</comment>
<dbReference type="PANTHER" id="PTHR34217:SF1">
    <property type="entry name" value="CARBOXYPEPTIDASE 1"/>
    <property type="match status" value="1"/>
</dbReference>
<dbReference type="SUPFAM" id="SSF55486">
    <property type="entry name" value="Metalloproteases ('zincins'), catalytic domain"/>
    <property type="match status" value="1"/>
</dbReference>
<gene>
    <name evidence="5" type="ORF">C8D82_11947</name>
</gene>
<keyword evidence="1 5" id="KW-0121">Carboxypeptidase</keyword>
<dbReference type="GeneID" id="78295863"/>
<dbReference type="PIRSF" id="PIRSF006615">
    <property type="entry name" value="Zn_crbxpep_Taq"/>
    <property type="match status" value="1"/>
</dbReference>
<dbReference type="PRINTS" id="PR00998">
    <property type="entry name" value="CRBOXYPTASET"/>
</dbReference>
<dbReference type="Proteomes" id="UP000245959">
    <property type="component" value="Unassembled WGS sequence"/>
</dbReference>
<feature type="binding site" evidence="2">
    <location>
        <position position="291"/>
    </location>
    <ligand>
        <name>Zn(2+)</name>
        <dbReference type="ChEBI" id="CHEBI:29105"/>
        <note>catalytic</note>
    </ligand>
</feature>
<sequence length="495" mass="55880">MEKKFAELKALVAEIHDLKAALALLEWDQQVYLPAGAENGRAAQIETLSGVIHAKSTAAKLGRLIETLEPADYPEDSTERALLARLRRDFAKKNKVPAKLVSQLARTTAEAHAAWVRARQAADYTLFAPHLARIVELKRRYAELFAPSASIYDPLLDDYEPGMTAAELDRIFEPLRREQAGLGRQLADRPADDAFLHQKFNGASQLAFSREVVKKLGYDFKRGRLDLTVHPFTTSFGLSDVRITTAVHAELPVSCLLSTVHECGHALYEQGIDPALDRTPLAEGASYAFHESQSRLWENQVARSLPFWRFFYPAFQKRFPKQLGDVSLERFYRAVNRVVPSEIRTEADEATYNLHIMLRYELELGLLEGRIPASELAGHWNAKMQEYLGVTPRSDTVGVLQDIHWSLGDFGYFPTYALGNLIGAEIWNAACRTVPGLEEELARGNFRVLLEFLRRRVHCHGAKYEPPVLLEKITGRRSIDSEQFLTYLKGKYSAL</sequence>
<evidence type="ECO:0000256" key="1">
    <source>
        <dbReference type="PIRNR" id="PIRNR006615"/>
    </source>
</evidence>
<dbReference type="Pfam" id="PF02074">
    <property type="entry name" value="Peptidase_M32"/>
    <property type="match status" value="1"/>
</dbReference>
<keyword evidence="6" id="KW-1185">Reference proteome</keyword>
<dbReference type="AlphaFoldDB" id="A0A2U1ATQ5"/>
<reference evidence="5 6" key="1">
    <citation type="submission" date="2018-04" db="EMBL/GenBank/DDBJ databases">
        <title>Genomic Encyclopedia of Type Strains, Phase IV (KMG-IV): sequencing the most valuable type-strain genomes for metagenomic binning, comparative biology and taxonomic classification.</title>
        <authorList>
            <person name="Goeker M."/>
        </authorList>
    </citation>
    <scope>NUCLEOTIDE SEQUENCE [LARGE SCALE GENOMIC DNA]</scope>
    <source>
        <strain evidence="5 6">DSM 14823</strain>
    </source>
</reference>
<dbReference type="PROSITE" id="PS52034">
    <property type="entry name" value="PEPTIDASE_M32"/>
    <property type="match status" value="1"/>
</dbReference>
<dbReference type="GO" id="GO:0004181">
    <property type="term" value="F:metallocarboxypeptidase activity"/>
    <property type="evidence" value="ECO:0007669"/>
    <property type="project" value="UniProtKB-UniRule"/>
</dbReference>
<dbReference type="OrthoDB" id="9772308at2"/>
<organism evidence="5 6">
    <name type="scientific">Victivallis vadensis</name>
    <dbReference type="NCBI Taxonomy" id="172901"/>
    <lineage>
        <taxon>Bacteria</taxon>
        <taxon>Pseudomonadati</taxon>
        <taxon>Lentisphaerota</taxon>
        <taxon>Lentisphaeria</taxon>
        <taxon>Victivallales</taxon>
        <taxon>Victivallaceae</taxon>
        <taxon>Victivallis</taxon>
    </lineage>
</organism>
<dbReference type="Gene3D" id="1.10.1370.30">
    <property type="match status" value="1"/>
</dbReference>
<protein>
    <recommendedName>
        <fullName evidence="1">Metal-dependent carboxypeptidase</fullName>
        <ecNumber evidence="1">3.4.17.19</ecNumber>
    </recommendedName>
</protein>
<dbReference type="GO" id="GO:0006508">
    <property type="term" value="P:proteolysis"/>
    <property type="evidence" value="ECO:0007669"/>
    <property type="project" value="UniProtKB-UniRule"/>
</dbReference>
<keyword evidence="4" id="KW-0175">Coiled coil</keyword>
<dbReference type="InterPro" id="IPR001333">
    <property type="entry name" value="Peptidase_M32_Taq"/>
</dbReference>
<proteinExistence type="inferred from homology"/>
<keyword evidence="1" id="KW-0378">Hydrolase</keyword>
<feature type="binding site" evidence="2">
    <location>
        <position position="265"/>
    </location>
    <ligand>
        <name>Zn(2+)</name>
        <dbReference type="ChEBI" id="CHEBI:29105"/>
        <note>catalytic</note>
    </ligand>
</feature>
<evidence type="ECO:0000256" key="2">
    <source>
        <dbReference type="PIRSR" id="PIRSR006615-1"/>
    </source>
</evidence>
<accession>A0A2U1ATQ5</accession>
<comment type="catalytic activity">
    <reaction evidence="1">
        <text>Release of a C-terminal amino acid with broad specificity, except for -Pro.</text>
        <dbReference type="EC" id="3.4.17.19"/>
    </reaction>
</comment>
<evidence type="ECO:0000256" key="4">
    <source>
        <dbReference type="SAM" id="Coils"/>
    </source>
</evidence>
<feature type="coiled-coil region" evidence="4">
    <location>
        <begin position="1"/>
        <end position="28"/>
    </location>
</feature>
<dbReference type="EC" id="3.4.17.19" evidence="1"/>
<keyword evidence="2" id="KW-0862">Zinc</keyword>
<evidence type="ECO:0000256" key="3">
    <source>
        <dbReference type="PIRSR" id="PIRSR006615-2"/>
    </source>
</evidence>
<name>A0A2U1ATQ5_9BACT</name>
<comment type="caution">
    <text evidence="5">The sequence shown here is derived from an EMBL/GenBank/DDBJ whole genome shotgun (WGS) entry which is preliminary data.</text>
</comment>
<dbReference type="RefSeq" id="WP_116884613.1">
    <property type="nucleotide sequence ID" value="NZ_CABMMC010000007.1"/>
</dbReference>
<feature type="active site" description="Proton donor/acceptor" evidence="3">
    <location>
        <position position="262"/>
    </location>
</feature>
<keyword evidence="1" id="KW-0645">Protease</keyword>
<dbReference type="GO" id="GO:0046872">
    <property type="term" value="F:metal ion binding"/>
    <property type="evidence" value="ECO:0007669"/>
    <property type="project" value="UniProtKB-KW"/>
</dbReference>
<comment type="cofactor">
    <cofactor evidence="2">
        <name>Zn(2+)</name>
        <dbReference type="ChEBI" id="CHEBI:29105"/>
    </cofactor>
    <text evidence="2">Binds 1 zinc ion per subunit.</text>
</comment>
<feature type="binding site" evidence="2">
    <location>
        <position position="261"/>
    </location>
    <ligand>
        <name>Zn(2+)</name>
        <dbReference type="ChEBI" id="CHEBI:29105"/>
        <note>catalytic</note>
    </ligand>
</feature>
<keyword evidence="1" id="KW-0482">Metalloprotease</keyword>
<comment type="function">
    <text evidence="1">Broad specificity carboxypetidase that releases amino acids sequentially from the C-terminus, including neutral, aromatic, polar and basic residues.</text>
</comment>
<dbReference type="CDD" id="cd06460">
    <property type="entry name" value="M32_Taq"/>
    <property type="match status" value="1"/>
</dbReference>
<dbReference type="PANTHER" id="PTHR34217">
    <property type="entry name" value="METAL-DEPENDENT CARBOXYPEPTIDASE"/>
    <property type="match status" value="1"/>
</dbReference>
<keyword evidence="1 2" id="KW-0479">Metal-binding</keyword>
<dbReference type="EMBL" id="QEKH01000019">
    <property type="protein sequence ID" value="PVY39806.1"/>
    <property type="molecule type" value="Genomic_DNA"/>
</dbReference>
<evidence type="ECO:0000313" key="6">
    <source>
        <dbReference type="Proteomes" id="UP000245959"/>
    </source>
</evidence>